<reference evidence="3 4" key="1">
    <citation type="submission" date="2018-04" db="EMBL/GenBank/DDBJ databases">
        <title>Denitrifier Microvirgula.</title>
        <authorList>
            <person name="Anderson E."/>
            <person name="Jang J."/>
            <person name="Ishii S."/>
        </authorList>
    </citation>
    <scope>NUCLEOTIDE SEQUENCE [LARGE SCALE GENOMIC DNA]</scope>
    <source>
        <strain evidence="3 4">BE2.4</strain>
    </source>
</reference>
<evidence type="ECO:0000259" key="2">
    <source>
        <dbReference type="PROSITE" id="PS51208"/>
    </source>
</evidence>
<evidence type="ECO:0000256" key="1">
    <source>
        <dbReference type="SAM" id="MobiDB-lite"/>
    </source>
</evidence>
<dbReference type="Pfam" id="PF25783">
    <property type="entry name" value="BigA_beta"/>
    <property type="match status" value="1"/>
</dbReference>
<dbReference type="SUPFAM" id="SSF103515">
    <property type="entry name" value="Autotransporter"/>
    <property type="match status" value="1"/>
</dbReference>
<protein>
    <recommendedName>
        <fullName evidence="2">Autotransporter domain-containing protein</fullName>
    </recommendedName>
</protein>
<dbReference type="PROSITE" id="PS51208">
    <property type="entry name" value="AUTOTRANSPORTER"/>
    <property type="match status" value="1"/>
</dbReference>
<feature type="region of interest" description="Disordered" evidence="1">
    <location>
        <begin position="323"/>
        <end position="350"/>
    </location>
</feature>
<dbReference type="SMART" id="SM00869">
    <property type="entry name" value="Autotransporter"/>
    <property type="match status" value="1"/>
</dbReference>
<evidence type="ECO:0000313" key="3">
    <source>
        <dbReference type="EMBL" id="AVY93058.1"/>
    </source>
</evidence>
<organism evidence="3 4">
    <name type="scientific">Microvirgula aerodenitrificans</name>
    <dbReference type="NCBI Taxonomy" id="57480"/>
    <lineage>
        <taxon>Bacteria</taxon>
        <taxon>Pseudomonadati</taxon>
        <taxon>Pseudomonadota</taxon>
        <taxon>Betaproteobacteria</taxon>
        <taxon>Neisseriales</taxon>
        <taxon>Aquaspirillaceae</taxon>
        <taxon>Microvirgula</taxon>
    </lineage>
</organism>
<name>A0A2S0P6N5_9NEIS</name>
<dbReference type="EMBL" id="CP028519">
    <property type="protein sequence ID" value="AVY93058.1"/>
    <property type="molecule type" value="Genomic_DNA"/>
</dbReference>
<dbReference type="InterPro" id="IPR036709">
    <property type="entry name" value="Autotransporte_beta_dom_sf"/>
</dbReference>
<dbReference type="Gene3D" id="2.40.128.130">
    <property type="entry name" value="Autotransporter beta-domain"/>
    <property type="match status" value="1"/>
</dbReference>
<dbReference type="RefSeq" id="WP_107888680.1">
    <property type="nucleotide sequence ID" value="NZ_CP028519.1"/>
</dbReference>
<keyword evidence="4" id="KW-1185">Reference proteome</keyword>
<evidence type="ECO:0000313" key="4">
    <source>
        <dbReference type="Proteomes" id="UP000244173"/>
    </source>
</evidence>
<proteinExistence type="predicted"/>
<dbReference type="InterPro" id="IPR058034">
    <property type="entry name" value="BigA_beta"/>
</dbReference>
<dbReference type="KEGG" id="maer:DAI18_02620"/>
<feature type="domain" description="Autotransporter" evidence="2">
    <location>
        <begin position="1204"/>
        <end position="1484"/>
    </location>
</feature>
<dbReference type="Proteomes" id="UP000244173">
    <property type="component" value="Chromosome"/>
</dbReference>
<sequence length="1484" mass="158412">MDLMGHQLRLVAGGELENPGYLHNGKLEIGDGNAFVNTGIVDGITLATARGGSTTNRGEMRLEQGARLTGTLLNDTPGLIRLSGLGHVAYEENGSFINHGMIVADQTSRPDDLQAIFMDGRGDGDGQQINTGRLVASGGYGVMTTTMLMRTSSSYHENRRNLFINRGNIRFTADKGTRHALFVKAGHAGHDVLNDGILTVLGNGAVAMRTDSESRLVNRGIINLGEEGSTDSGQVAMMMGKDAMSSAVILNDEKGEINVYSSNSYAFAILGDDFYHNRVLINRGKVNLLCNDKSCGTFRPGTEKQDKSDRYPSLVLPERLRAELKKTEPSRDTLPAGTDLPPLQASPAPTGTLDLQGHVLDIQGGQARTQSGQLSNGVLNVATPLKFLNAGSASRMGVTIGGELRNAGALGVDRSSSVSGLLLNRERGTLHLSGTGSIGYRYNGSFFNYGLVTASAAAVDAEGRAPVIYRRHAASDSTGRGVNLGTLTAQGGYGVMESHGSMTTPTGKPERRHVFVNRRNIEFTAAGNARRALNVMTGHQGHDLFNAGVITVHGDGAVAMYSDSDSQMINAGTINLGEKGSKARGQYAMVLGNQATQNALIVNAPKGVINVHSDDSHAFLVAAGRFAFLMNMGAVNLLCPSTRCRTYTDDTTRAHDRSEFYSQRAYHADLAAEVDGIRGGIEDGDLSPDTNGAGQVPAPTRDYSNLPRTELPGGLWKIDSRGSVQTHDGAVESGRVEIVAGTLNNTGRMQLTSLTIDSDGNPVPAGFFNNHRQLSLSAYSPVDGTLTNEKHATLNLTGSASIGVYRNGSFVNHGFVMATRPAAGGDKAPAIYKDGWSFGKGVTLNTGKLVADSGYGVLATSSAMNTSGGPARNLFVNSGEILFTASNGTVNALHVKTQHDGHDLFNDGYIVLFGDKAVGMYSDADSQLVNRGTITLAGQGSGMVAMMLGPRASSRAAIINEGTIRIRARQSHAFHLQGRGKLINRGRVILECGDDGGCDTFKDPHTRQSDKSDTPEAAGLVFQPRIAKAIMDSARDSGASPQAGTNPLDHYQIGTSASSAGTLSGDYLALGHDVRIDTGFTAGTSARQQVYPKLVTGKGLSGAGNIRSTTVVWEARGYHDNDGDIGVTLVKNDYRDLIADASLAPVASALERSYGRGRLFSSLELPGREDFARALRQLSGAGFDRSLRAVPTLEHRFDRMADSVAEDATGFGFRLLGRGERGSRLGASAYDMVALQQRFAPGTAQLAVRYGFARVSPGSSKDREQGLDGSSQYLGARYARPLTTGLAVEGHLDYFLHQYRTRRTLDYGTGSKAVNYRARADHRRDQLGARLNLALAQPVGGAVLTPLLGVRLRYQRDGALRERDAGAFGLRVTSRHDVALEALLGLRFSHDGRDSRSRGWQLDAQFHGRPAMLRQAGRREASLAGAPDARFALAAEDGRRRFGYDGRLGLSHQGRHGRFSLEGYLSRDDGSQDRGVMANWRLLY</sequence>
<gene>
    <name evidence="3" type="ORF">DAI18_02620</name>
</gene>
<dbReference type="InterPro" id="IPR005546">
    <property type="entry name" value="Autotransporte_beta"/>
</dbReference>
<dbReference type="OrthoDB" id="8571022at2"/>
<accession>A0A2S0P6N5</accession>